<evidence type="ECO:0000256" key="7">
    <source>
        <dbReference type="ARBA" id="ARBA00077929"/>
    </source>
</evidence>
<dbReference type="EMBL" id="GG745375">
    <property type="protein sequence ID" value="KNE71962.1"/>
    <property type="molecule type" value="Genomic_DNA"/>
</dbReference>
<dbReference type="eggNOG" id="KOG1068">
    <property type="taxonomic scope" value="Eukaryota"/>
</dbReference>
<comment type="similarity">
    <text evidence="3">Belongs to the RNase PH family.</text>
</comment>
<evidence type="ECO:0000313" key="10">
    <source>
        <dbReference type="EMBL" id="KNE71962.1"/>
    </source>
</evidence>
<dbReference type="SUPFAM" id="SSF55666">
    <property type="entry name" value="Ribonuclease PH domain 2-like"/>
    <property type="match status" value="1"/>
</dbReference>
<reference evidence="11" key="2">
    <citation type="submission" date="2009-11" db="EMBL/GenBank/DDBJ databases">
        <title>The Genome Sequence of Allomyces macrogynus strain ATCC 38327.</title>
        <authorList>
            <consortium name="The Broad Institute Genome Sequencing Platform"/>
            <person name="Russ C."/>
            <person name="Cuomo C."/>
            <person name="Shea T."/>
            <person name="Young S.K."/>
            <person name="Zeng Q."/>
            <person name="Koehrsen M."/>
            <person name="Haas B."/>
            <person name="Borodovsky M."/>
            <person name="Guigo R."/>
            <person name="Alvarado L."/>
            <person name="Berlin A."/>
            <person name="Borenstein D."/>
            <person name="Chen Z."/>
            <person name="Engels R."/>
            <person name="Freedman E."/>
            <person name="Gellesch M."/>
            <person name="Goldberg J."/>
            <person name="Griggs A."/>
            <person name="Gujja S."/>
            <person name="Heiman D."/>
            <person name="Hepburn T."/>
            <person name="Howarth C."/>
            <person name="Jen D."/>
            <person name="Larson L."/>
            <person name="Lewis B."/>
            <person name="Mehta T."/>
            <person name="Park D."/>
            <person name="Pearson M."/>
            <person name="Roberts A."/>
            <person name="Saif S."/>
            <person name="Shenoy N."/>
            <person name="Sisk P."/>
            <person name="Stolte C."/>
            <person name="Sykes S."/>
            <person name="Walk T."/>
            <person name="White J."/>
            <person name="Yandava C."/>
            <person name="Burger G."/>
            <person name="Gray M.W."/>
            <person name="Holland P.W.H."/>
            <person name="King N."/>
            <person name="Lang F.B.F."/>
            <person name="Roger A.J."/>
            <person name="Ruiz-Trillo I."/>
            <person name="Lander E."/>
            <person name="Nusbaum C."/>
        </authorList>
    </citation>
    <scope>NUCLEOTIDE SEQUENCE [LARGE SCALE GENOMIC DNA]</scope>
    <source>
        <strain evidence="11">ATCC 38327</strain>
    </source>
</reference>
<evidence type="ECO:0000256" key="4">
    <source>
        <dbReference type="ARBA" id="ARBA00022490"/>
    </source>
</evidence>
<dbReference type="PANTHER" id="PTHR11953:SF0">
    <property type="entry name" value="EXOSOME COMPLEX COMPONENT RRP41"/>
    <property type="match status" value="1"/>
</dbReference>
<dbReference type="InterPro" id="IPR001247">
    <property type="entry name" value="ExoRNase_PH_dom1"/>
</dbReference>
<organism evidence="10 11">
    <name type="scientific">Allomyces macrogynus (strain ATCC 38327)</name>
    <name type="common">Allomyces javanicus var. macrogynus</name>
    <dbReference type="NCBI Taxonomy" id="578462"/>
    <lineage>
        <taxon>Eukaryota</taxon>
        <taxon>Fungi</taxon>
        <taxon>Fungi incertae sedis</taxon>
        <taxon>Blastocladiomycota</taxon>
        <taxon>Blastocladiomycetes</taxon>
        <taxon>Blastocladiales</taxon>
        <taxon>Blastocladiaceae</taxon>
        <taxon>Allomyces</taxon>
    </lineage>
</organism>
<comment type="subcellular location">
    <subcellularLocation>
        <location evidence="1">Cytoplasm</location>
    </subcellularLocation>
    <subcellularLocation>
        <location evidence="2">Nucleus</location>
        <location evidence="2">Nucleolus</location>
    </subcellularLocation>
</comment>
<dbReference type="CDD" id="cd11370">
    <property type="entry name" value="RNase_PH_RRP41"/>
    <property type="match status" value="1"/>
</dbReference>
<dbReference type="InterPro" id="IPR036345">
    <property type="entry name" value="ExoRNase_PH_dom2_sf"/>
</dbReference>
<dbReference type="InterPro" id="IPR050080">
    <property type="entry name" value="RNase_PH"/>
</dbReference>
<proteinExistence type="inferred from homology"/>
<dbReference type="InterPro" id="IPR027408">
    <property type="entry name" value="PNPase/RNase_PH_dom_sf"/>
</dbReference>
<sequence length="255" mass="28319">MGRLELLSPEGLRVDGRRANELRKVSAKTGVLAQADGSAYLEMGNTKVLAAVYGPRECRMRSQALHDRAIINVEFTQATFSRIERRPTRKFDRKNMEVQLQIRDTFEAVVDTTIYPRSQIDIYLQIMQADGGQVQACINAATLALINAGVAMRDYVVACTVGNVDGTPLLDLNHIEESQGTPEITLATLPRSGNVVLIQMESRLHMDKLEKTLQLANDGCAQIHERLDEVVRKELRDLVHKVGQHSNTVRGVSTA</sequence>
<dbReference type="Pfam" id="PF01138">
    <property type="entry name" value="RNase_PH"/>
    <property type="match status" value="1"/>
</dbReference>
<name>A0A0L0TB56_ALLM3</name>
<evidence type="ECO:0000256" key="3">
    <source>
        <dbReference type="ARBA" id="ARBA00006678"/>
    </source>
</evidence>
<evidence type="ECO:0000256" key="6">
    <source>
        <dbReference type="ARBA" id="ARBA00063066"/>
    </source>
</evidence>
<dbReference type="InterPro" id="IPR015847">
    <property type="entry name" value="ExoRNase_PH_dom2"/>
</dbReference>
<dbReference type="OMA" id="ENQMLSI"/>
<dbReference type="PANTHER" id="PTHR11953">
    <property type="entry name" value="EXOSOME COMPLEX COMPONENT"/>
    <property type="match status" value="1"/>
</dbReference>
<protein>
    <recommendedName>
        <fullName evidence="7">Ribosomal RNA-processing protein 41</fullName>
    </recommendedName>
</protein>
<accession>A0A0L0TB56</accession>
<dbReference type="GO" id="GO:0000177">
    <property type="term" value="C:cytoplasmic exosome (RNase complex)"/>
    <property type="evidence" value="ECO:0007669"/>
    <property type="project" value="TreeGrafter"/>
</dbReference>
<dbReference type="Pfam" id="PF03725">
    <property type="entry name" value="RNase_PH_C"/>
    <property type="match status" value="1"/>
</dbReference>
<feature type="domain" description="Exoribonuclease phosphorolytic" evidence="8">
    <location>
        <begin position="21"/>
        <end position="150"/>
    </location>
</feature>
<keyword evidence="4" id="KW-0963">Cytoplasm</keyword>
<keyword evidence="5" id="KW-0271">Exosome</keyword>
<dbReference type="OrthoDB" id="437922at2759"/>
<evidence type="ECO:0000259" key="8">
    <source>
        <dbReference type="Pfam" id="PF01138"/>
    </source>
</evidence>
<evidence type="ECO:0000256" key="1">
    <source>
        <dbReference type="ARBA" id="ARBA00004496"/>
    </source>
</evidence>
<dbReference type="GO" id="GO:0003723">
    <property type="term" value="F:RNA binding"/>
    <property type="evidence" value="ECO:0007669"/>
    <property type="project" value="TreeGrafter"/>
</dbReference>
<dbReference type="InterPro" id="IPR020568">
    <property type="entry name" value="Ribosomal_Su5_D2-typ_SF"/>
</dbReference>
<dbReference type="FunFam" id="3.30.230.70:FF:000004">
    <property type="entry name" value="Exosome complex component Rrp41"/>
    <property type="match status" value="1"/>
</dbReference>
<dbReference type="GO" id="GO:0071051">
    <property type="term" value="P:poly(A)-dependent snoRNA 3'-end processing"/>
    <property type="evidence" value="ECO:0007669"/>
    <property type="project" value="TreeGrafter"/>
</dbReference>
<dbReference type="VEuPathDB" id="FungiDB:AMAG_16385"/>
<evidence type="ECO:0000313" key="11">
    <source>
        <dbReference type="Proteomes" id="UP000054350"/>
    </source>
</evidence>
<dbReference type="GO" id="GO:0071028">
    <property type="term" value="P:nuclear mRNA surveillance"/>
    <property type="evidence" value="ECO:0007669"/>
    <property type="project" value="TreeGrafter"/>
</dbReference>
<dbReference type="AlphaFoldDB" id="A0A0L0TB56"/>
<dbReference type="GO" id="GO:0000176">
    <property type="term" value="C:nuclear exosome (RNase complex)"/>
    <property type="evidence" value="ECO:0007669"/>
    <property type="project" value="TreeGrafter"/>
</dbReference>
<evidence type="ECO:0000256" key="2">
    <source>
        <dbReference type="ARBA" id="ARBA00004604"/>
    </source>
</evidence>
<evidence type="ECO:0000259" key="9">
    <source>
        <dbReference type="Pfam" id="PF03725"/>
    </source>
</evidence>
<evidence type="ECO:0000256" key="5">
    <source>
        <dbReference type="ARBA" id="ARBA00022835"/>
    </source>
</evidence>
<dbReference type="GO" id="GO:0005730">
    <property type="term" value="C:nucleolus"/>
    <property type="evidence" value="ECO:0007669"/>
    <property type="project" value="UniProtKB-SubCell"/>
</dbReference>
<gene>
    <name evidence="10" type="ORF">AMAG_16385</name>
</gene>
<dbReference type="GO" id="GO:0034475">
    <property type="term" value="P:U4 snRNA 3'-end processing"/>
    <property type="evidence" value="ECO:0007669"/>
    <property type="project" value="TreeGrafter"/>
</dbReference>
<reference evidence="10 11" key="1">
    <citation type="submission" date="2009-11" db="EMBL/GenBank/DDBJ databases">
        <title>Annotation of Allomyces macrogynus ATCC 38327.</title>
        <authorList>
            <consortium name="The Broad Institute Genome Sequencing Platform"/>
            <person name="Russ C."/>
            <person name="Cuomo C."/>
            <person name="Burger G."/>
            <person name="Gray M.W."/>
            <person name="Holland P.W.H."/>
            <person name="King N."/>
            <person name="Lang F.B.F."/>
            <person name="Roger A.J."/>
            <person name="Ruiz-Trillo I."/>
            <person name="Young S.K."/>
            <person name="Zeng Q."/>
            <person name="Gargeya S."/>
            <person name="Fitzgerald M."/>
            <person name="Haas B."/>
            <person name="Abouelleil A."/>
            <person name="Alvarado L."/>
            <person name="Arachchi H.M."/>
            <person name="Berlin A."/>
            <person name="Chapman S.B."/>
            <person name="Gearin G."/>
            <person name="Goldberg J."/>
            <person name="Griggs A."/>
            <person name="Gujja S."/>
            <person name="Hansen M."/>
            <person name="Heiman D."/>
            <person name="Howarth C."/>
            <person name="Larimer J."/>
            <person name="Lui A."/>
            <person name="MacDonald P.J.P."/>
            <person name="McCowen C."/>
            <person name="Montmayeur A."/>
            <person name="Murphy C."/>
            <person name="Neiman D."/>
            <person name="Pearson M."/>
            <person name="Priest M."/>
            <person name="Roberts A."/>
            <person name="Saif S."/>
            <person name="Shea T."/>
            <person name="Sisk P."/>
            <person name="Stolte C."/>
            <person name="Sykes S."/>
            <person name="Wortman J."/>
            <person name="Nusbaum C."/>
            <person name="Birren B."/>
        </authorList>
    </citation>
    <scope>NUCLEOTIDE SEQUENCE [LARGE SCALE GENOMIC DNA]</scope>
    <source>
        <strain evidence="10 11">ATCC 38327</strain>
    </source>
</reference>
<dbReference type="Gene3D" id="3.30.230.70">
    <property type="entry name" value="GHMP Kinase, N-terminal domain"/>
    <property type="match status" value="1"/>
</dbReference>
<comment type="subunit">
    <text evidence="6">Component of the RNA exosome complex. Specifically part of the catalytically inactive RNA exosome core complex (Exo-9) which may associate with the catalytic subunits RRP6 and DIS3 in cytoplasmic- and nuclear-specific RNA exosome complex forms. Exo-9 is formed by a hexameric base ring of RNase PH domain-containing subunits and a cap ring consisting of CSL4, RRP4 and RRP40.</text>
</comment>
<dbReference type="STRING" id="578462.A0A0L0TB56"/>
<dbReference type="SUPFAM" id="SSF54211">
    <property type="entry name" value="Ribosomal protein S5 domain 2-like"/>
    <property type="match status" value="1"/>
</dbReference>
<dbReference type="Proteomes" id="UP000054350">
    <property type="component" value="Unassembled WGS sequence"/>
</dbReference>
<feature type="domain" description="Exoribonuclease phosphorolytic" evidence="9">
    <location>
        <begin position="154"/>
        <end position="217"/>
    </location>
</feature>
<keyword evidence="11" id="KW-1185">Reference proteome</keyword>
<dbReference type="GO" id="GO:0016075">
    <property type="term" value="P:rRNA catabolic process"/>
    <property type="evidence" value="ECO:0007669"/>
    <property type="project" value="TreeGrafter"/>
</dbReference>